<protein>
    <submittedName>
        <fullName evidence="2">Uncharacterized protein</fullName>
    </submittedName>
</protein>
<dbReference type="RefSeq" id="WP_075973619.1">
    <property type="nucleotide sequence ID" value="NZ_MKQR01000007.1"/>
</dbReference>
<keyword evidence="1" id="KW-1133">Transmembrane helix</keyword>
<organism evidence="2 3">
    <name type="scientific">Actinokineospora bangkokensis</name>
    <dbReference type="NCBI Taxonomy" id="1193682"/>
    <lineage>
        <taxon>Bacteria</taxon>
        <taxon>Bacillati</taxon>
        <taxon>Actinomycetota</taxon>
        <taxon>Actinomycetes</taxon>
        <taxon>Pseudonocardiales</taxon>
        <taxon>Pseudonocardiaceae</taxon>
        <taxon>Actinokineospora</taxon>
    </lineage>
</organism>
<evidence type="ECO:0000313" key="2">
    <source>
        <dbReference type="EMBL" id="OLR94237.1"/>
    </source>
</evidence>
<dbReference type="STRING" id="1193682.BJP25_10645"/>
<dbReference type="AlphaFoldDB" id="A0A1Q9LQB5"/>
<reference evidence="2 3" key="1">
    <citation type="submission" date="2016-10" db="EMBL/GenBank/DDBJ databases">
        <title>The Draft Genome Sequence of Actinokineospora bangkokensis 44EHWT reveals the biosynthetic pathway of antifungal compounds Thailandins with unusual extender unit butylmalonyl-CoA.</title>
        <authorList>
            <person name="Greule A."/>
            <person name="Intra B."/>
            <person name="Flemming S."/>
            <person name="Rommel M.G."/>
            <person name="Panbangred W."/>
            <person name="Bechthold A."/>
        </authorList>
    </citation>
    <scope>NUCLEOTIDE SEQUENCE [LARGE SCALE GENOMIC DNA]</scope>
    <source>
        <strain evidence="2 3">44EHW</strain>
    </source>
</reference>
<keyword evidence="3" id="KW-1185">Reference proteome</keyword>
<sequence length="89" mass="9135">MTLTRALEGGPARWTIAGALVVAAAVNTYLAISEAVLWPVPLIVVWLALAVAVLVAQAGGEAVEEELPTTAREALALTADEPAPSRAFA</sequence>
<comment type="caution">
    <text evidence="2">The sequence shown here is derived from an EMBL/GenBank/DDBJ whole genome shotgun (WGS) entry which is preliminary data.</text>
</comment>
<keyword evidence="1" id="KW-0472">Membrane</keyword>
<feature type="transmembrane region" description="Helical" evidence="1">
    <location>
        <begin position="12"/>
        <end position="32"/>
    </location>
</feature>
<evidence type="ECO:0000256" key="1">
    <source>
        <dbReference type="SAM" id="Phobius"/>
    </source>
</evidence>
<dbReference type="EMBL" id="MKQR01000007">
    <property type="protein sequence ID" value="OLR94237.1"/>
    <property type="molecule type" value="Genomic_DNA"/>
</dbReference>
<feature type="transmembrane region" description="Helical" evidence="1">
    <location>
        <begin position="38"/>
        <end position="56"/>
    </location>
</feature>
<accession>A0A1Q9LQB5</accession>
<gene>
    <name evidence="2" type="ORF">BJP25_10645</name>
</gene>
<keyword evidence="1" id="KW-0812">Transmembrane</keyword>
<dbReference type="Proteomes" id="UP000186040">
    <property type="component" value="Unassembled WGS sequence"/>
</dbReference>
<proteinExistence type="predicted"/>
<name>A0A1Q9LQB5_9PSEU</name>
<evidence type="ECO:0000313" key="3">
    <source>
        <dbReference type="Proteomes" id="UP000186040"/>
    </source>
</evidence>